<feature type="coiled-coil region" evidence="1">
    <location>
        <begin position="149"/>
        <end position="217"/>
    </location>
</feature>
<evidence type="ECO:0000256" key="1">
    <source>
        <dbReference type="SAM" id="Coils"/>
    </source>
</evidence>
<evidence type="ECO:0000256" key="2">
    <source>
        <dbReference type="SAM" id="MobiDB-lite"/>
    </source>
</evidence>
<comment type="caution">
    <text evidence="3">The sequence shown here is derived from an EMBL/GenBank/DDBJ whole genome shotgun (WGS) entry which is preliminary data.</text>
</comment>
<gene>
    <name evidence="3" type="ORF">MNOR_LOCUS32872</name>
</gene>
<dbReference type="Proteomes" id="UP001497623">
    <property type="component" value="Unassembled WGS sequence"/>
</dbReference>
<dbReference type="AlphaFoldDB" id="A0AAV2S6A2"/>
<feature type="region of interest" description="Disordered" evidence="2">
    <location>
        <begin position="88"/>
        <end position="122"/>
    </location>
</feature>
<evidence type="ECO:0000313" key="3">
    <source>
        <dbReference type="EMBL" id="CAL4162758.1"/>
    </source>
</evidence>
<feature type="compositionally biased region" description="Polar residues" evidence="2">
    <location>
        <begin position="93"/>
        <end position="103"/>
    </location>
</feature>
<dbReference type="EMBL" id="CAXKWB010045770">
    <property type="protein sequence ID" value="CAL4162758.1"/>
    <property type="molecule type" value="Genomic_DNA"/>
</dbReference>
<evidence type="ECO:0000313" key="4">
    <source>
        <dbReference type="Proteomes" id="UP001497623"/>
    </source>
</evidence>
<reference evidence="3 4" key="1">
    <citation type="submission" date="2024-05" db="EMBL/GenBank/DDBJ databases">
        <authorList>
            <person name="Wallberg A."/>
        </authorList>
    </citation>
    <scope>NUCLEOTIDE SEQUENCE [LARGE SCALE GENOMIC DNA]</scope>
</reference>
<organism evidence="3 4">
    <name type="scientific">Meganyctiphanes norvegica</name>
    <name type="common">Northern krill</name>
    <name type="synonym">Thysanopoda norvegica</name>
    <dbReference type="NCBI Taxonomy" id="48144"/>
    <lineage>
        <taxon>Eukaryota</taxon>
        <taxon>Metazoa</taxon>
        <taxon>Ecdysozoa</taxon>
        <taxon>Arthropoda</taxon>
        <taxon>Crustacea</taxon>
        <taxon>Multicrustacea</taxon>
        <taxon>Malacostraca</taxon>
        <taxon>Eumalacostraca</taxon>
        <taxon>Eucarida</taxon>
        <taxon>Euphausiacea</taxon>
        <taxon>Euphausiidae</taxon>
        <taxon>Meganyctiphanes</taxon>
    </lineage>
</organism>
<sequence>MEQQLHQHQSQLTMNLQLHHLQEQLSMELQLHQLPYNYQWNYNYINPRNNSLNGTTKSPTPGTTINVTTTKSIEDNLTTINGTTTKLTEGTTFSDSSASGTMPTSTQGTTVSGTTSIGTTTRSTKVTTVNGTTTTPTGYISNATCVTASENITAEINSLNKDLNDIQSQIQGVTHALIECAMDKNALEKAKVLTQTLRDLLSRLQNILERLQSLQSKGQRQARLIPGFPNSFNVPSLRVVYKKQEGVTCHEDHSSFPESFAALDEALGLLADDPTNTSRADHLYCTGSHLVDAASQVMRSPQVRLGRLYGEADLATNTTSKIDEVIKRVVKEDEEKENLRIFLEKELAVLNVKSKEI</sequence>
<feature type="compositionally biased region" description="Low complexity" evidence="2">
    <location>
        <begin position="104"/>
        <end position="122"/>
    </location>
</feature>
<name>A0AAV2S6A2_MEGNR</name>
<feature type="non-terminal residue" evidence="3">
    <location>
        <position position="357"/>
    </location>
</feature>
<keyword evidence="1" id="KW-0175">Coiled coil</keyword>
<keyword evidence="4" id="KW-1185">Reference proteome</keyword>
<accession>A0AAV2S6A2</accession>
<proteinExistence type="predicted"/>
<protein>
    <submittedName>
        <fullName evidence="3">Uncharacterized protein</fullName>
    </submittedName>
</protein>